<name>A0A9X5H4R9_9FIRM</name>
<evidence type="ECO:0000256" key="1">
    <source>
        <dbReference type="SAM" id="Phobius"/>
    </source>
</evidence>
<accession>A0A9X5H4R9</accession>
<dbReference type="OrthoDB" id="9876387at2"/>
<dbReference type="RefSeq" id="WP_004068330.1">
    <property type="nucleotide sequence ID" value="NZ_CASCYM010000005.1"/>
</dbReference>
<dbReference type="EMBL" id="VIRB01000001">
    <property type="protein sequence ID" value="NDO67225.1"/>
    <property type="molecule type" value="Genomic_DNA"/>
</dbReference>
<proteinExistence type="predicted"/>
<evidence type="ECO:0000313" key="3">
    <source>
        <dbReference type="Proteomes" id="UP000474104"/>
    </source>
</evidence>
<protein>
    <submittedName>
        <fullName evidence="2">Uncharacterized protein</fullName>
    </submittedName>
</protein>
<reference evidence="2 3" key="1">
    <citation type="submission" date="2019-07" db="EMBL/GenBank/DDBJ databases">
        <title>Draft genome sequences of 15 bacterial species constituting the stable defined intestinal microbiota of the GM15 gnotobiotic mouse model.</title>
        <authorList>
            <person name="Elie C."/>
            <person name="Mathieu A."/>
            <person name="Saliou A."/>
            <person name="Darnaud M."/>
            <person name="Leulier F."/>
            <person name="Tamellini A."/>
        </authorList>
    </citation>
    <scope>NUCLEOTIDE SEQUENCE [LARGE SCALE GENOMIC DNA]</scope>
    <source>
        <strain evidence="3">ASF 502</strain>
    </source>
</reference>
<dbReference type="AlphaFoldDB" id="A0A9X5H4R9"/>
<keyword evidence="1" id="KW-1133">Transmembrane helix</keyword>
<keyword evidence="1" id="KW-0812">Transmembrane</keyword>
<sequence>MLNRHSKKFIRYLRSTSPDFENRVYTYSYLERNHPEPIESIYATVRYLSSEGYLEIAKLNGSHFGVILTEKALHPYEFSWTQIISFLFTSIFTPIVVSIATTLLTLWLSTL</sequence>
<comment type="caution">
    <text evidence="2">The sequence shown here is derived from an EMBL/GenBank/DDBJ whole genome shotgun (WGS) entry which is preliminary data.</text>
</comment>
<organism evidence="2 3">
    <name type="scientific">Schaedlerella arabinosiphila</name>
    <dbReference type="NCBI Taxonomy" id="2044587"/>
    <lineage>
        <taxon>Bacteria</taxon>
        <taxon>Bacillati</taxon>
        <taxon>Bacillota</taxon>
        <taxon>Clostridia</taxon>
        <taxon>Lachnospirales</taxon>
        <taxon>Lachnospiraceae</taxon>
        <taxon>Schaedlerella</taxon>
    </lineage>
</organism>
<keyword evidence="1" id="KW-0472">Membrane</keyword>
<dbReference type="Proteomes" id="UP000474104">
    <property type="component" value="Unassembled WGS sequence"/>
</dbReference>
<feature type="transmembrane region" description="Helical" evidence="1">
    <location>
        <begin position="83"/>
        <end position="108"/>
    </location>
</feature>
<evidence type="ECO:0000313" key="2">
    <source>
        <dbReference type="EMBL" id="NDO67225.1"/>
    </source>
</evidence>
<gene>
    <name evidence="2" type="ORF">FMM80_00135</name>
</gene>